<organism evidence="16 17">
    <name type="scientific">Piscinibacter sakaiensis</name>
    <name type="common">Ideonella sakaiensis</name>
    <dbReference type="NCBI Taxonomy" id="1547922"/>
    <lineage>
        <taxon>Bacteria</taxon>
        <taxon>Pseudomonadati</taxon>
        <taxon>Pseudomonadota</taxon>
        <taxon>Betaproteobacteria</taxon>
        <taxon>Burkholderiales</taxon>
        <taxon>Sphaerotilaceae</taxon>
        <taxon>Piscinibacter</taxon>
    </lineage>
</organism>
<dbReference type="Gene3D" id="1.10.3810.10">
    <property type="entry name" value="Biosynthetic peptidoglycan transglycosylase-like"/>
    <property type="match status" value="1"/>
</dbReference>
<proteinExistence type="inferred from homology"/>
<dbReference type="InterPro" id="IPR011815">
    <property type="entry name" value="PBP_1c"/>
</dbReference>
<comment type="pathway">
    <text evidence="1">Cell wall biogenesis; peptidoglycan biosynthesis.</text>
</comment>
<comment type="caution">
    <text evidence="16">The sequence shown here is derived from an EMBL/GenBank/DDBJ whole genome shotgun (WGS) entry which is preliminary data.</text>
</comment>
<dbReference type="SUPFAM" id="SSF53955">
    <property type="entry name" value="Lysozyme-like"/>
    <property type="match status" value="1"/>
</dbReference>
<keyword evidence="17" id="KW-1185">Reference proteome</keyword>
<dbReference type="Gene3D" id="3.40.710.10">
    <property type="entry name" value="DD-peptidase/beta-lactamase superfamily"/>
    <property type="match status" value="1"/>
</dbReference>
<evidence type="ECO:0000256" key="9">
    <source>
        <dbReference type="ARBA" id="ARBA00023268"/>
    </source>
</evidence>
<dbReference type="AlphaFoldDB" id="A0A0K8P834"/>
<keyword evidence="5" id="KW-0645">Protease</keyword>
<feature type="compositionally biased region" description="Low complexity" evidence="12">
    <location>
        <begin position="738"/>
        <end position="752"/>
    </location>
</feature>
<evidence type="ECO:0000256" key="8">
    <source>
        <dbReference type="ARBA" id="ARBA00022801"/>
    </source>
</evidence>
<dbReference type="InterPro" id="IPR012338">
    <property type="entry name" value="Beta-lactam/transpept-like"/>
</dbReference>
<evidence type="ECO:0000256" key="2">
    <source>
        <dbReference type="ARBA" id="ARBA00007090"/>
    </source>
</evidence>
<dbReference type="PANTHER" id="PTHR32282">
    <property type="entry name" value="BINDING PROTEIN TRANSPEPTIDASE, PUTATIVE-RELATED"/>
    <property type="match status" value="1"/>
</dbReference>
<comment type="similarity">
    <text evidence="3">In the N-terminal section; belongs to the glycosyltransferase 51 family.</text>
</comment>
<dbReference type="InterPro" id="IPR001264">
    <property type="entry name" value="Glyco_trans_51"/>
</dbReference>
<evidence type="ECO:0000256" key="12">
    <source>
        <dbReference type="SAM" id="MobiDB-lite"/>
    </source>
</evidence>
<keyword evidence="9" id="KW-0511">Multifunctional enzyme</keyword>
<dbReference type="SUPFAM" id="SSF56601">
    <property type="entry name" value="beta-lactamase/transpeptidase-like"/>
    <property type="match status" value="1"/>
</dbReference>
<dbReference type="GO" id="GO:0008658">
    <property type="term" value="F:penicillin binding"/>
    <property type="evidence" value="ECO:0007669"/>
    <property type="project" value="InterPro"/>
</dbReference>
<dbReference type="Pfam" id="PF00912">
    <property type="entry name" value="Transgly"/>
    <property type="match status" value="1"/>
</dbReference>
<evidence type="ECO:0000256" key="3">
    <source>
        <dbReference type="ARBA" id="ARBA00007739"/>
    </source>
</evidence>
<evidence type="ECO:0000256" key="4">
    <source>
        <dbReference type="ARBA" id="ARBA00022645"/>
    </source>
</evidence>
<dbReference type="RefSeq" id="WP_054022645.1">
    <property type="nucleotide sequence ID" value="NZ_BBYR01000089.1"/>
</dbReference>
<dbReference type="UniPathway" id="UPA00219"/>
<feature type="domain" description="Penicillin-binding C-terminal" evidence="15">
    <location>
        <begin position="654"/>
        <end position="729"/>
    </location>
</feature>
<evidence type="ECO:0000256" key="5">
    <source>
        <dbReference type="ARBA" id="ARBA00022670"/>
    </source>
</evidence>
<dbReference type="NCBIfam" id="TIGR02073">
    <property type="entry name" value="PBP_1c"/>
    <property type="match status" value="1"/>
</dbReference>
<evidence type="ECO:0000256" key="11">
    <source>
        <dbReference type="ARBA" id="ARBA00049902"/>
    </source>
</evidence>
<feature type="region of interest" description="Disordered" evidence="12">
    <location>
        <begin position="738"/>
        <end position="758"/>
    </location>
</feature>
<evidence type="ECO:0000256" key="6">
    <source>
        <dbReference type="ARBA" id="ARBA00022676"/>
    </source>
</evidence>
<evidence type="ECO:0000259" key="15">
    <source>
        <dbReference type="Pfam" id="PF06832"/>
    </source>
</evidence>
<dbReference type="Proteomes" id="UP000037660">
    <property type="component" value="Unassembled WGS sequence"/>
</dbReference>
<reference evidence="17" key="1">
    <citation type="submission" date="2015-07" db="EMBL/GenBank/DDBJ databases">
        <title>Discovery of a poly(ethylene terephthalate assimilation.</title>
        <authorList>
            <person name="Yoshida S."/>
            <person name="Hiraga K."/>
            <person name="Takehana T."/>
            <person name="Taniguchi I."/>
            <person name="Yamaji H."/>
            <person name="Maeda Y."/>
            <person name="Toyohara K."/>
            <person name="Miyamoto K."/>
            <person name="Kimura Y."/>
            <person name="Oda K."/>
        </authorList>
    </citation>
    <scope>NUCLEOTIDE SEQUENCE [LARGE SCALE GENOMIC DNA]</scope>
    <source>
        <strain evidence="17">NBRC 110686 / TISTR 2288 / 201-F6</strain>
    </source>
</reference>
<evidence type="ECO:0000313" key="17">
    <source>
        <dbReference type="Proteomes" id="UP000037660"/>
    </source>
</evidence>
<keyword evidence="4" id="KW-0121">Carboxypeptidase</keyword>
<dbReference type="GO" id="GO:0004180">
    <property type="term" value="F:carboxypeptidase activity"/>
    <property type="evidence" value="ECO:0007669"/>
    <property type="project" value="UniProtKB-KW"/>
</dbReference>
<dbReference type="GO" id="GO:0009252">
    <property type="term" value="P:peptidoglycan biosynthetic process"/>
    <property type="evidence" value="ECO:0007669"/>
    <property type="project" value="UniProtKB-UniPathway"/>
</dbReference>
<dbReference type="GO" id="GO:0008955">
    <property type="term" value="F:peptidoglycan glycosyltransferase activity"/>
    <property type="evidence" value="ECO:0007669"/>
    <property type="project" value="UniProtKB-EC"/>
</dbReference>
<evidence type="ECO:0000256" key="10">
    <source>
        <dbReference type="ARBA" id="ARBA00044770"/>
    </source>
</evidence>
<evidence type="ECO:0000256" key="1">
    <source>
        <dbReference type="ARBA" id="ARBA00004752"/>
    </source>
</evidence>
<dbReference type="InterPro" id="IPR001460">
    <property type="entry name" value="PCN-bd_Tpept"/>
</dbReference>
<accession>A0A0K8P834</accession>
<dbReference type="OrthoDB" id="9766909at2"/>
<evidence type="ECO:0000313" key="16">
    <source>
        <dbReference type="EMBL" id="GAP38797.1"/>
    </source>
</evidence>
<dbReference type="GO" id="GO:0006508">
    <property type="term" value="P:proteolysis"/>
    <property type="evidence" value="ECO:0007669"/>
    <property type="project" value="UniProtKB-KW"/>
</dbReference>
<dbReference type="InterPro" id="IPR036950">
    <property type="entry name" value="PBP_transglycosylase"/>
</dbReference>
<sequence length="758" mass="79882">MRQRAAAGAHPAARRLGLALAVLVAWPLAARALPAFEAVRAAHRPSDRLLVDRHGVPLQTLRVDADVRRLGWVPLEDLSPALRHAIVLSEDQRFYEHAGVDWGAVARSAWANLWNTRTRGASTLTMQLAGLLDEDLARPGGGRSLGQKLDQAWTARRLEARWTKAQILEAYLNRVAFRGELVGIAALSQTLFGKWPSGLDAQEAAIAAALLRGPNAAPATVAQRACGVLQRQRAACTGVAALTEAALARRPGMPLGEQLAPHAARQVLAAWKARGEPGAPSAPWRTTLDAALQRLAIETLRARLSELGGRQVEDGAVLVLDNRSGEVRAWVGSSGDLSGAREVDGVLARRQPGSTLKPFVYGLAFERRLITPASLLDDAPAELATRSGVYAPQNYDRDFKGWVSARTALGASLNVPAVRVAAMLPPDALFNRLQAHGLALAESGGYHGHALALGGADTTLAALTNAYRVLANGGRYTPLAALAPAFAPAGPGPAPRRVADPAVAWLVGDILADNGARVRTFGLDSALATRGWAAVKTGTSKDLRDNWCIGYTDRYTVGVWVGNASGAPMHGVSGVSGAAPVWRTLVEALHADRPSQPPPRPPGIVARTLRYEPAGAGARTASVPEAPRPEVFLAGTEQAQWQPGAQVDGTGAGAARFGIVHPRDGSLFALDPDIPPAAQRIRFEGEAGTWRLDGRTLGQGARVAWAPWPGRHALSLVGRDGRVIQTVRFEVRGAGLRAGAPGAPALPKAAGRGARDGR</sequence>
<dbReference type="Pfam" id="PF00905">
    <property type="entry name" value="Transpeptidase"/>
    <property type="match status" value="1"/>
</dbReference>
<dbReference type="InterPro" id="IPR023346">
    <property type="entry name" value="Lysozyme-like_dom_sf"/>
</dbReference>
<protein>
    <recommendedName>
        <fullName evidence="10">peptidoglycan glycosyltransferase</fullName>
        <ecNumber evidence="10">2.4.99.28</ecNumber>
    </recommendedName>
</protein>
<dbReference type="Pfam" id="PF06832">
    <property type="entry name" value="BiPBP_C"/>
    <property type="match status" value="1"/>
</dbReference>
<name>A0A0K8P834_PISS1</name>
<dbReference type="InterPro" id="IPR050396">
    <property type="entry name" value="Glycosyltr_51/Transpeptidase"/>
</dbReference>
<feature type="domain" description="Glycosyl transferase family 51" evidence="14">
    <location>
        <begin position="66"/>
        <end position="231"/>
    </location>
</feature>
<dbReference type="PANTHER" id="PTHR32282:SF15">
    <property type="entry name" value="PENICILLIN-BINDING PROTEIN 1C"/>
    <property type="match status" value="1"/>
</dbReference>
<comment type="catalytic activity">
    <reaction evidence="11">
        <text>[GlcNAc-(1-&gt;4)-Mur2Ac(oyl-L-Ala-gamma-D-Glu-L-Lys-D-Ala-D-Ala)](n)-di-trans,octa-cis-undecaprenyl diphosphate + beta-D-GlcNAc-(1-&gt;4)-Mur2Ac(oyl-L-Ala-gamma-D-Glu-L-Lys-D-Ala-D-Ala)-di-trans,octa-cis-undecaprenyl diphosphate = [GlcNAc-(1-&gt;4)-Mur2Ac(oyl-L-Ala-gamma-D-Glu-L-Lys-D-Ala-D-Ala)](n+1)-di-trans,octa-cis-undecaprenyl diphosphate + di-trans,octa-cis-undecaprenyl diphosphate + H(+)</text>
        <dbReference type="Rhea" id="RHEA:23708"/>
        <dbReference type="Rhea" id="RHEA-COMP:9602"/>
        <dbReference type="Rhea" id="RHEA-COMP:9603"/>
        <dbReference type="ChEBI" id="CHEBI:15378"/>
        <dbReference type="ChEBI" id="CHEBI:58405"/>
        <dbReference type="ChEBI" id="CHEBI:60033"/>
        <dbReference type="ChEBI" id="CHEBI:78435"/>
        <dbReference type="EC" id="2.4.99.28"/>
    </reaction>
</comment>
<dbReference type="STRING" id="1547922.ISF6_5350"/>
<comment type="similarity">
    <text evidence="2">In the C-terminal section; belongs to the transpeptidase family.</text>
</comment>
<dbReference type="GO" id="GO:0030288">
    <property type="term" value="C:outer membrane-bounded periplasmic space"/>
    <property type="evidence" value="ECO:0007669"/>
    <property type="project" value="TreeGrafter"/>
</dbReference>
<feature type="domain" description="Penicillin-binding protein transpeptidase" evidence="13">
    <location>
        <begin position="315"/>
        <end position="553"/>
    </location>
</feature>
<evidence type="ECO:0000256" key="7">
    <source>
        <dbReference type="ARBA" id="ARBA00022679"/>
    </source>
</evidence>
<keyword evidence="8 16" id="KW-0378">Hydrolase</keyword>
<keyword evidence="7 16" id="KW-0808">Transferase</keyword>
<keyword evidence="6 16" id="KW-0328">Glycosyltransferase</keyword>
<reference evidence="16 17" key="2">
    <citation type="journal article" date="2016" name="Science">
        <title>A bacterium that degrades and assimilates poly(ethylene terephthalate).</title>
        <authorList>
            <person name="Yoshida S."/>
            <person name="Hiraga K."/>
            <person name="Takehana T."/>
            <person name="Taniguchi I."/>
            <person name="Yamaji H."/>
            <person name="Maeda Y."/>
            <person name="Toyohara K."/>
            <person name="Miyamoto K."/>
            <person name="Kimura Y."/>
            <person name="Oda K."/>
        </authorList>
    </citation>
    <scope>NUCLEOTIDE SEQUENCE [LARGE SCALE GENOMIC DNA]</scope>
    <source>
        <strain evidence="17">NBRC 110686 / TISTR 2288 / 201-F6</strain>
    </source>
</reference>
<evidence type="ECO:0000259" key="13">
    <source>
        <dbReference type="Pfam" id="PF00905"/>
    </source>
</evidence>
<dbReference type="EC" id="2.4.99.28" evidence="10"/>
<dbReference type="EMBL" id="BBYR01000089">
    <property type="protein sequence ID" value="GAP38797.1"/>
    <property type="molecule type" value="Genomic_DNA"/>
</dbReference>
<gene>
    <name evidence="16" type="ORF">ISF6_5350</name>
</gene>
<evidence type="ECO:0000259" key="14">
    <source>
        <dbReference type="Pfam" id="PF00912"/>
    </source>
</evidence>
<dbReference type="InterPro" id="IPR009647">
    <property type="entry name" value="PBP_C"/>
</dbReference>